<dbReference type="SUPFAM" id="SSF55785">
    <property type="entry name" value="PYP-like sensor domain (PAS domain)"/>
    <property type="match status" value="1"/>
</dbReference>
<keyword evidence="3" id="KW-0597">Phosphoprotein</keyword>
<dbReference type="Pfam" id="PF02518">
    <property type="entry name" value="HATPase_c"/>
    <property type="match status" value="1"/>
</dbReference>
<dbReference type="GO" id="GO:0004673">
    <property type="term" value="F:protein histidine kinase activity"/>
    <property type="evidence" value="ECO:0007669"/>
    <property type="project" value="UniProtKB-EC"/>
</dbReference>
<dbReference type="Gene3D" id="3.30.450.40">
    <property type="match status" value="1"/>
</dbReference>
<dbReference type="EC" id="2.7.13.3" evidence="2"/>
<dbReference type="EMBL" id="CP071793">
    <property type="protein sequence ID" value="QTD50349.1"/>
    <property type="molecule type" value="Genomic_DNA"/>
</dbReference>
<gene>
    <name evidence="8" type="ORF">J3U87_32595</name>
</gene>
<dbReference type="Pfam" id="PF13185">
    <property type="entry name" value="GAF_2"/>
    <property type="match status" value="1"/>
</dbReference>
<protein>
    <recommendedName>
        <fullName evidence="2">histidine kinase</fullName>
        <ecNumber evidence="2">2.7.13.3</ecNumber>
    </recommendedName>
</protein>
<dbReference type="InterPro" id="IPR052162">
    <property type="entry name" value="Sensor_kinase/Photoreceptor"/>
</dbReference>
<dbReference type="KEGG" id="scor:J3U87_32595"/>
<comment type="catalytic activity">
    <reaction evidence="1">
        <text>ATP + protein L-histidine = ADP + protein N-phospho-L-histidine.</text>
        <dbReference type="EC" id="2.7.13.3"/>
    </reaction>
</comment>
<dbReference type="CDD" id="cd00130">
    <property type="entry name" value="PAS"/>
    <property type="match status" value="1"/>
</dbReference>
<dbReference type="Proteomes" id="UP000663929">
    <property type="component" value="Chromosome"/>
</dbReference>
<dbReference type="PROSITE" id="PS50112">
    <property type="entry name" value="PAS"/>
    <property type="match status" value="1"/>
</dbReference>
<dbReference type="InterPro" id="IPR005467">
    <property type="entry name" value="His_kinase_dom"/>
</dbReference>
<dbReference type="SUPFAM" id="SSF55874">
    <property type="entry name" value="ATPase domain of HSP90 chaperone/DNA topoisomerase II/histidine kinase"/>
    <property type="match status" value="1"/>
</dbReference>
<dbReference type="InterPro" id="IPR036890">
    <property type="entry name" value="HATPase_C_sf"/>
</dbReference>
<dbReference type="SMART" id="SM00387">
    <property type="entry name" value="HATPase_c"/>
    <property type="match status" value="1"/>
</dbReference>
<dbReference type="NCBIfam" id="TIGR00229">
    <property type="entry name" value="sensory_box"/>
    <property type="match status" value="1"/>
</dbReference>
<sequence length="585" mass="64999">MQENTNSPEGCHPTPYRGFFNGSHLFQDIGKSCEDITGFSSDALIGKPTYKDLIHPEDFSEIGTKVHQSLDHGLPYRLVYRIRTRSGKEKWVSELGIGAKPENGEPPQIRGFISDITHLKRAHDANQAHKEVLELITGGVNLNCVLRKLVDTAEALVPDMYCSVLILDPETKTLLEGAAPSLPQWYRAAVDGLPIGEKVGSCGAAAATGKRVVVPDILDHPNWAFFHELAKRLELRACWSQPIITDNQVLGTFAMYYRYVSQPSPGEIDLINSYAHIAGIAIQHARSLGTLQRTNRDLDIKIKLKNKELQEVREELIEAAHFAGMAEIATDVLHNVGNILNTFRITSQSVLEKLNHSSFGTLHRVATSFREDRPKAELLEKMGEDKLIDLILKLERALSQEKQELIEDALKMQASGDKILEIVRAQQKYTDYTQIEEFAHLTTLVEDAVTFVAGGLAKSGISIERSYSPVSPIKIHKSKLINILACLLTNAKEALEAVTEGDRKIWIKVFMEGTGTVCLTIRDSGRGIRPEHRDKIFHQGFSTKSERPGISLHMAANYMKEMGGRIEVESDGVGKGACFCLKFVV</sequence>
<dbReference type="SUPFAM" id="SSF55781">
    <property type="entry name" value="GAF domain-like"/>
    <property type="match status" value="1"/>
</dbReference>
<evidence type="ECO:0000256" key="5">
    <source>
        <dbReference type="ARBA" id="ARBA00022777"/>
    </source>
</evidence>
<dbReference type="InterPro" id="IPR000014">
    <property type="entry name" value="PAS"/>
</dbReference>
<evidence type="ECO:0000313" key="9">
    <source>
        <dbReference type="Proteomes" id="UP000663929"/>
    </source>
</evidence>
<evidence type="ECO:0000256" key="4">
    <source>
        <dbReference type="ARBA" id="ARBA00022679"/>
    </source>
</evidence>
<evidence type="ECO:0000259" key="6">
    <source>
        <dbReference type="PROSITE" id="PS50109"/>
    </source>
</evidence>
<dbReference type="InterPro" id="IPR035965">
    <property type="entry name" value="PAS-like_dom_sf"/>
</dbReference>
<evidence type="ECO:0000256" key="3">
    <source>
        <dbReference type="ARBA" id="ARBA00022553"/>
    </source>
</evidence>
<dbReference type="Gene3D" id="3.30.565.10">
    <property type="entry name" value="Histidine kinase-like ATPase, C-terminal domain"/>
    <property type="match status" value="1"/>
</dbReference>
<dbReference type="InterPro" id="IPR013655">
    <property type="entry name" value="PAS_fold_3"/>
</dbReference>
<proteinExistence type="predicted"/>
<evidence type="ECO:0000259" key="7">
    <source>
        <dbReference type="PROSITE" id="PS50112"/>
    </source>
</evidence>
<name>A0A8A4TK04_SULCO</name>
<feature type="domain" description="Histidine kinase" evidence="6">
    <location>
        <begin position="360"/>
        <end position="585"/>
    </location>
</feature>
<dbReference type="SMART" id="SM00065">
    <property type="entry name" value="GAF"/>
    <property type="match status" value="1"/>
</dbReference>
<keyword evidence="9" id="KW-1185">Reference proteome</keyword>
<dbReference type="Pfam" id="PF08447">
    <property type="entry name" value="PAS_3"/>
    <property type="match status" value="1"/>
</dbReference>
<organism evidence="8 9">
    <name type="scientific">Sulfidibacter corallicola</name>
    <dbReference type="NCBI Taxonomy" id="2818388"/>
    <lineage>
        <taxon>Bacteria</taxon>
        <taxon>Pseudomonadati</taxon>
        <taxon>Acidobacteriota</taxon>
        <taxon>Holophagae</taxon>
        <taxon>Acanthopleuribacterales</taxon>
        <taxon>Acanthopleuribacteraceae</taxon>
        <taxon>Sulfidibacter</taxon>
    </lineage>
</organism>
<evidence type="ECO:0000256" key="1">
    <source>
        <dbReference type="ARBA" id="ARBA00000085"/>
    </source>
</evidence>
<keyword evidence="5" id="KW-0418">Kinase</keyword>
<evidence type="ECO:0000256" key="2">
    <source>
        <dbReference type="ARBA" id="ARBA00012438"/>
    </source>
</evidence>
<keyword evidence="4" id="KW-0808">Transferase</keyword>
<dbReference type="InterPro" id="IPR003018">
    <property type="entry name" value="GAF"/>
</dbReference>
<dbReference type="PANTHER" id="PTHR43304:SF1">
    <property type="entry name" value="PAC DOMAIN-CONTAINING PROTEIN"/>
    <property type="match status" value="1"/>
</dbReference>
<feature type="domain" description="PAS" evidence="7">
    <location>
        <begin position="29"/>
        <end position="73"/>
    </location>
</feature>
<dbReference type="InterPro" id="IPR029016">
    <property type="entry name" value="GAF-like_dom_sf"/>
</dbReference>
<evidence type="ECO:0000313" key="8">
    <source>
        <dbReference type="EMBL" id="QTD50349.1"/>
    </source>
</evidence>
<dbReference type="RefSeq" id="WP_237379979.1">
    <property type="nucleotide sequence ID" value="NZ_CP071793.1"/>
</dbReference>
<dbReference type="PANTHER" id="PTHR43304">
    <property type="entry name" value="PHYTOCHROME-LIKE PROTEIN CPH1"/>
    <property type="match status" value="1"/>
</dbReference>
<dbReference type="InterPro" id="IPR003594">
    <property type="entry name" value="HATPase_dom"/>
</dbReference>
<dbReference type="PROSITE" id="PS50109">
    <property type="entry name" value="HIS_KIN"/>
    <property type="match status" value="1"/>
</dbReference>
<dbReference type="Gene3D" id="3.30.450.20">
    <property type="entry name" value="PAS domain"/>
    <property type="match status" value="1"/>
</dbReference>
<accession>A0A8A4TK04</accession>
<dbReference type="AlphaFoldDB" id="A0A8A4TK04"/>
<reference evidence="8" key="1">
    <citation type="submission" date="2021-03" db="EMBL/GenBank/DDBJ databases">
        <title>Acanthopleuribacteraceae sp. M133.</title>
        <authorList>
            <person name="Wang G."/>
        </authorList>
    </citation>
    <scope>NUCLEOTIDE SEQUENCE</scope>
    <source>
        <strain evidence="8">M133</strain>
    </source>
</reference>